<keyword evidence="1" id="KW-0812">Transmembrane</keyword>
<proteinExistence type="predicted"/>
<comment type="caution">
    <text evidence="2">The sequence shown here is derived from an EMBL/GenBank/DDBJ whole genome shotgun (WGS) entry which is preliminary data.</text>
</comment>
<evidence type="ECO:0000313" key="3">
    <source>
        <dbReference type="Proteomes" id="UP000007509"/>
    </source>
</evidence>
<gene>
    <name evidence="2" type="ORF">PMI13_02810</name>
</gene>
<evidence type="ECO:0000313" key="2">
    <source>
        <dbReference type="EMBL" id="EJL70475.1"/>
    </source>
</evidence>
<feature type="transmembrane region" description="Helical" evidence="1">
    <location>
        <begin position="36"/>
        <end position="57"/>
    </location>
</feature>
<protein>
    <submittedName>
        <fullName evidence="2">Uncharacterized protein</fullName>
    </submittedName>
</protein>
<dbReference type="EMBL" id="AKJY01000054">
    <property type="protein sequence ID" value="EJL70475.1"/>
    <property type="molecule type" value="Genomic_DNA"/>
</dbReference>
<evidence type="ECO:0000256" key="1">
    <source>
        <dbReference type="SAM" id="Phobius"/>
    </source>
</evidence>
<organism evidence="2 3">
    <name type="scientific">Chryseobacterium populi</name>
    <dbReference type="NCBI Taxonomy" id="1144316"/>
    <lineage>
        <taxon>Bacteria</taxon>
        <taxon>Pseudomonadati</taxon>
        <taxon>Bacteroidota</taxon>
        <taxon>Flavobacteriia</taxon>
        <taxon>Flavobacteriales</taxon>
        <taxon>Weeksellaceae</taxon>
        <taxon>Chryseobacterium group</taxon>
        <taxon>Chryseobacterium</taxon>
    </lineage>
</organism>
<keyword evidence="1" id="KW-1133">Transmembrane helix</keyword>
<dbReference type="PATRIC" id="fig|1144316.3.peg.2827"/>
<reference evidence="2 3" key="1">
    <citation type="journal article" date="2012" name="J. Bacteriol.">
        <title>Twenty-one genome sequences from Pseudomonas species and 19 genome sequences from diverse bacteria isolated from the rhizosphere and endosphere of Populus deltoides.</title>
        <authorList>
            <person name="Brown S.D."/>
            <person name="Utturkar S.M."/>
            <person name="Klingeman D.M."/>
            <person name="Johnson C.M."/>
            <person name="Martin S.L."/>
            <person name="Land M.L."/>
            <person name="Lu T.Y."/>
            <person name="Schadt C.W."/>
            <person name="Doktycz M.J."/>
            <person name="Pelletier D.A."/>
        </authorList>
    </citation>
    <scope>NUCLEOTIDE SEQUENCE [LARGE SCALE GENOMIC DNA]</scope>
    <source>
        <strain evidence="2 3">CF314</strain>
    </source>
</reference>
<sequence length="89" mass="10382">MNFTDSCIIVLLLVIFNCIVYMIFKRYLYMKPDAGMKFLTVNIAKDIVWLVISLMIIDKTKENFLFIVICFVVASLFIYTAIIKQINKS</sequence>
<dbReference type="Proteomes" id="UP000007509">
    <property type="component" value="Unassembled WGS sequence"/>
</dbReference>
<accession>J2JRN4</accession>
<keyword evidence="3" id="KW-1185">Reference proteome</keyword>
<dbReference type="AlphaFoldDB" id="J2JRN4"/>
<keyword evidence="1" id="KW-0472">Membrane</keyword>
<name>J2JRN4_9FLAO</name>
<feature type="transmembrane region" description="Helical" evidence="1">
    <location>
        <begin position="63"/>
        <end position="83"/>
    </location>
</feature>
<feature type="transmembrane region" description="Helical" evidence="1">
    <location>
        <begin position="6"/>
        <end position="24"/>
    </location>
</feature>